<dbReference type="SMART" id="SM00421">
    <property type="entry name" value="HTH_LUXR"/>
    <property type="match status" value="1"/>
</dbReference>
<organism evidence="7 8">
    <name type="scientific">Ferrimonas pelagia</name>
    <dbReference type="NCBI Taxonomy" id="1177826"/>
    <lineage>
        <taxon>Bacteria</taxon>
        <taxon>Pseudomonadati</taxon>
        <taxon>Pseudomonadota</taxon>
        <taxon>Gammaproteobacteria</taxon>
        <taxon>Alteromonadales</taxon>
        <taxon>Ferrimonadaceae</taxon>
        <taxon>Ferrimonas</taxon>
    </lineage>
</organism>
<reference evidence="8" key="1">
    <citation type="journal article" date="2019" name="Int. J. Syst. Evol. Microbiol.">
        <title>The Global Catalogue of Microorganisms (GCM) 10K type strain sequencing project: providing services to taxonomists for standard genome sequencing and annotation.</title>
        <authorList>
            <consortium name="The Broad Institute Genomics Platform"/>
            <consortium name="The Broad Institute Genome Sequencing Center for Infectious Disease"/>
            <person name="Wu L."/>
            <person name="Ma J."/>
        </authorList>
    </citation>
    <scope>NUCLEOTIDE SEQUENCE [LARGE SCALE GENOMIC DNA]</scope>
    <source>
        <strain evidence="8">JCM 18401</strain>
    </source>
</reference>
<evidence type="ECO:0000256" key="3">
    <source>
        <dbReference type="ARBA" id="ARBA00023163"/>
    </source>
</evidence>
<keyword evidence="8" id="KW-1185">Reference proteome</keyword>
<dbReference type="PROSITE" id="PS50043">
    <property type="entry name" value="HTH_LUXR_2"/>
    <property type="match status" value="1"/>
</dbReference>
<evidence type="ECO:0000259" key="6">
    <source>
        <dbReference type="PROSITE" id="PS50110"/>
    </source>
</evidence>
<feature type="domain" description="HTH luxR-type" evidence="5">
    <location>
        <begin position="139"/>
        <end position="203"/>
    </location>
</feature>
<dbReference type="PROSITE" id="PS50110">
    <property type="entry name" value="RESPONSE_REGULATORY"/>
    <property type="match status" value="1"/>
</dbReference>
<dbReference type="CDD" id="cd06170">
    <property type="entry name" value="LuxR_C_like"/>
    <property type="match status" value="1"/>
</dbReference>
<keyword evidence="2" id="KW-0238">DNA-binding</keyword>
<evidence type="ECO:0000313" key="8">
    <source>
        <dbReference type="Proteomes" id="UP001499988"/>
    </source>
</evidence>
<dbReference type="Proteomes" id="UP001499988">
    <property type="component" value="Unassembled WGS sequence"/>
</dbReference>
<sequence>MIRHCQALLVDDHPMLRRGLCQLLQLDPRFATPLQAGSGPEALALMTQHAVDLVVLDLNMQPMSGLDTLQAIRRQDRTCKVVIYSVSDAPRDAEAVMAAGADGFLIKDTDPDELIEALAAITQGQQRLSPSLTQALQDEHRWDRELTPRERQIADLIAQGMSNKAISEALFISEGTAKVHVKNLLRKTGCSSRVALAVKALEQ</sequence>
<evidence type="ECO:0000313" key="7">
    <source>
        <dbReference type="EMBL" id="GAA4884138.1"/>
    </source>
</evidence>
<feature type="domain" description="Response regulatory" evidence="6">
    <location>
        <begin position="6"/>
        <end position="122"/>
    </location>
</feature>
<dbReference type="InterPro" id="IPR000792">
    <property type="entry name" value="Tscrpt_reg_LuxR_C"/>
</dbReference>
<dbReference type="InterPro" id="IPR039420">
    <property type="entry name" value="WalR-like"/>
</dbReference>
<dbReference type="EMBL" id="BAABJZ010000024">
    <property type="protein sequence ID" value="GAA4884138.1"/>
    <property type="molecule type" value="Genomic_DNA"/>
</dbReference>
<evidence type="ECO:0000259" key="5">
    <source>
        <dbReference type="PROSITE" id="PS50043"/>
    </source>
</evidence>
<dbReference type="PANTHER" id="PTHR43214:SF41">
    <property type="entry name" value="NITRATE_NITRITE RESPONSE REGULATOR PROTEIN NARP"/>
    <property type="match status" value="1"/>
</dbReference>
<dbReference type="InterPro" id="IPR011006">
    <property type="entry name" value="CheY-like_superfamily"/>
</dbReference>
<dbReference type="PRINTS" id="PR00038">
    <property type="entry name" value="HTHLUXR"/>
</dbReference>
<evidence type="ECO:0000256" key="2">
    <source>
        <dbReference type="ARBA" id="ARBA00023125"/>
    </source>
</evidence>
<dbReference type="InterPro" id="IPR001789">
    <property type="entry name" value="Sig_transdc_resp-reg_receiver"/>
</dbReference>
<dbReference type="Pfam" id="PF00072">
    <property type="entry name" value="Response_reg"/>
    <property type="match status" value="1"/>
</dbReference>
<gene>
    <name evidence="7" type="ORF">GCM10023333_18080</name>
</gene>
<dbReference type="InterPro" id="IPR016032">
    <property type="entry name" value="Sig_transdc_resp-reg_C-effctor"/>
</dbReference>
<keyword evidence="4" id="KW-0597">Phosphoprotein</keyword>
<keyword evidence="3" id="KW-0804">Transcription</keyword>
<keyword evidence="1" id="KW-0805">Transcription regulation</keyword>
<dbReference type="SUPFAM" id="SSF46894">
    <property type="entry name" value="C-terminal effector domain of the bipartite response regulators"/>
    <property type="match status" value="1"/>
</dbReference>
<proteinExistence type="predicted"/>
<dbReference type="Gene3D" id="1.10.10.10">
    <property type="entry name" value="Winged helix-like DNA-binding domain superfamily/Winged helix DNA-binding domain"/>
    <property type="match status" value="1"/>
</dbReference>
<dbReference type="PANTHER" id="PTHR43214">
    <property type="entry name" value="TWO-COMPONENT RESPONSE REGULATOR"/>
    <property type="match status" value="1"/>
</dbReference>
<dbReference type="SMART" id="SM00448">
    <property type="entry name" value="REC"/>
    <property type="match status" value="1"/>
</dbReference>
<name>A0ABP9EQ99_9GAMM</name>
<protein>
    <submittedName>
        <fullName evidence="7">Response regulator</fullName>
    </submittedName>
</protein>
<feature type="modified residue" description="4-aspartylphosphate" evidence="4">
    <location>
        <position position="57"/>
    </location>
</feature>
<dbReference type="Gene3D" id="3.40.50.2300">
    <property type="match status" value="1"/>
</dbReference>
<dbReference type="InterPro" id="IPR036388">
    <property type="entry name" value="WH-like_DNA-bd_sf"/>
</dbReference>
<dbReference type="SUPFAM" id="SSF52172">
    <property type="entry name" value="CheY-like"/>
    <property type="match status" value="1"/>
</dbReference>
<comment type="caution">
    <text evidence="7">The sequence shown here is derived from an EMBL/GenBank/DDBJ whole genome shotgun (WGS) entry which is preliminary data.</text>
</comment>
<dbReference type="Pfam" id="PF00196">
    <property type="entry name" value="GerE"/>
    <property type="match status" value="1"/>
</dbReference>
<evidence type="ECO:0000256" key="4">
    <source>
        <dbReference type="PROSITE-ProRule" id="PRU00169"/>
    </source>
</evidence>
<accession>A0ABP9EQ99</accession>
<evidence type="ECO:0000256" key="1">
    <source>
        <dbReference type="ARBA" id="ARBA00023015"/>
    </source>
</evidence>